<comment type="catalytic activity">
    <reaction evidence="7">
        <text>a quinone + NADH + H(+) = a quinol + NAD(+)</text>
        <dbReference type="Rhea" id="RHEA:46160"/>
        <dbReference type="ChEBI" id="CHEBI:15378"/>
        <dbReference type="ChEBI" id="CHEBI:24646"/>
        <dbReference type="ChEBI" id="CHEBI:57540"/>
        <dbReference type="ChEBI" id="CHEBI:57945"/>
        <dbReference type="ChEBI" id="CHEBI:132124"/>
        <dbReference type="EC" id="1.6.5.9"/>
    </reaction>
</comment>
<proteinExistence type="inferred from homology"/>
<keyword evidence="5" id="KW-0560">Oxidoreductase</keyword>
<keyword evidence="6" id="KW-0520">NAD</keyword>
<sequence length="326" mass="36251">DPDKETLVILGTGWGATSFLKGLDTEHYNVIVVSPKNYFLFTPLLPSTTVGTVEPRSIMEPIRFFTRHKRRAVRVLEAECTSIDPDTKTLRFSDTSEIVGSVAGGIIPYDHLIVAVGAENATFGIPGVREFACFLKEIWDGRKIRTRLMDCLETATVPGQPDEEVDRLLHMVVVGGGPTGVEYAAELHDFLTEDLVTWYPDLSGRVRITLVEALPSVLQAFSKQLIDYTESTFKEHHIDVLTKTMVKKVEQKQITVKDPDGSERTIPYGLLVWATGNTMRPLIRDLATKIGANIQNQRRGLVIDDHLRVSGAENIWALGDATATKY</sequence>
<evidence type="ECO:0000256" key="5">
    <source>
        <dbReference type="ARBA" id="ARBA00023002"/>
    </source>
</evidence>
<comment type="catalytic activity">
    <reaction evidence="8">
        <text>a ubiquinone + NADH + H(+) = a ubiquinol + NAD(+)</text>
        <dbReference type="Rhea" id="RHEA:23152"/>
        <dbReference type="Rhea" id="RHEA-COMP:9565"/>
        <dbReference type="Rhea" id="RHEA-COMP:9566"/>
        <dbReference type="ChEBI" id="CHEBI:15378"/>
        <dbReference type="ChEBI" id="CHEBI:16389"/>
        <dbReference type="ChEBI" id="CHEBI:17976"/>
        <dbReference type="ChEBI" id="CHEBI:57540"/>
        <dbReference type="ChEBI" id="CHEBI:57945"/>
    </reaction>
</comment>
<feature type="domain" description="FAD/NAD(P)-binding" evidence="9">
    <location>
        <begin position="7"/>
        <end position="322"/>
    </location>
</feature>
<organism evidence="10 11">
    <name type="scientific">Piptocephalis cylindrospora</name>
    <dbReference type="NCBI Taxonomy" id="1907219"/>
    <lineage>
        <taxon>Eukaryota</taxon>
        <taxon>Fungi</taxon>
        <taxon>Fungi incertae sedis</taxon>
        <taxon>Zoopagomycota</taxon>
        <taxon>Zoopagomycotina</taxon>
        <taxon>Zoopagomycetes</taxon>
        <taxon>Zoopagales</taxon>
        <taxon>Piptocephalidaceae</taxon>
        <taxon>Piptocephalis</taxon>
    </lineage>
</organism>
<evidence type="ECO:0000259" key="9">
    <source>
        <dbReference type="Pfam" id="PF07992"/>
    </source>
</evidence>
<dbReference type="SUPFAM" id="SSF51905">
    <property type="entry name" value="FAD/NAD(P)-binding domain"/>
    <property type="match status" value="2"/>
</dbReference>
<dbReference type="EMBL" id="KZ988181">
    <property type="protein sequence ID" value="RKP12860.1"/>
    <property type="molecule type" value="Genomic_DNA"/>
</dbReference>
<dbReference type="EC" id="1.6.5.9" evidence="2"/>
<dbReference type="Gene3D" id="3.50.50.100">
    <property type="match status" value="1"/>
</dbReference>
<dbReference type="Pfam" id="PF07992">
    <property type="entry name" value="Pyr_redox_2"/>
    <property type="match status" value="1"/>
</dbReference>
<feature type="non-terminal residue" evidence="10">
    <location>
        <position position="326"/>
    </location>
</feature>
<evidence type="ECO:0000313" key="11">
    <source>
        <dbReference type="Proteomes" id="UP000267251"/>
    </source>
</evidence>
<dbReference type="AlphaFoldDB" id="A0A4P9Y4V9"/>
<dbReference type="InterPro" id="IPR045024">
    <property type="entry name" value="NDH-2"/>
</dbReference>
<evidence type="ECO:0000256" key="1">
    <source>
        <dbReference type="ARBA" id="ARBA00005272"/>
    </source>
</evidence>
<keyword evidence="3" id="KW-0285">Flavoprotein</keyword>
<protein>
    <recommendedName>
        <fullName evidence="2">NADH:ubiquinone reductase (non-electrogenic)</fullName>
        <ecNumber evidence="2">1.6.5.9</ecNumber>
    </recommendedName>
</protein>
<evidence type="ECO:0000256" key="2">
    <source>
        <dbReference type="ARBA" id="ARBA00012637"/>
    </source>
</evidence>
<dbReference type="Proteomes" id="UP000267251">
    <property type="component" value="Unassembled WGS sequence"/>
</dbReference>
<evidence type="ECO:0000256" key="6">
    <source>
        <dbReference type="ARBA" id="ARBA00023027"/>
    </source>
</evidence>
<evidence type="ECO:0000256" key="7">
    <source>
        <dbReference type="ARBA" id="ARBA00047599"/>
    </source>
</evidence>
<evidence type="ECO:0000256" key="3">
    <source>
        <dbReference type="ARBA" id="ARBA00022630"/>
    </source>
</evidence>
<gene>
    <name evidence="10" type="ORF">BJ684DRAFT_6738</name>
</gene>
<feature type="non-terminal residue" evidence="10">
    <location>
        <position position="1"/>
    </location>
</feature>
<reference evidence="11" key="1">
    <citation type="journal article" date="2018" name="Nat. Microbiol.">
        <title>Leveraging single-cell genomics to expand the fungal tree of life.</title>
        <authorList>
            <person name="Ahrendt S.R."/>
            <person name="Quandt C.A."/>
            <person name="Ciobanu D."/>
            <person name="Clum A."/>
            <person name="Salamov A."/>
            <person name="Andreopoulos B."/>
            <person name="Cheng J.F."/>
            <person name="Woyke T."/>
            <person name="Pelin A."/>
            <person name="Henrissat B."/>
            <person name="Reynolds N.K."/>
            <person name="Benny G.L."/>
            <person name="Smith M.E."/>
            <person name="James T.Y."/>
            <person name="Grigoriev I.V."/>
        </authorList>
    </citation>
    <scope>NUCLEOTIDE SEQUENCE [LARGE SCALE GENOMIC DNA]</scope>
</reference>
<evidence type="ECO:0000256" key="8">
    <source>
        <dbReference type="ARBA" id="ARBA00049010"/>
    </source>
</evidence>
<dbReference type="InterPro" id="IPR036188">
    <property type="entry name" value="FAD/NAD-bd_sf"/>
</dbReference>
<evidence type="ECO:0000313" key="10">
    <source>
        <dbReference type="EMBL" id="RKP12860.1"/>
    </source>
</evidence>
<dbReference type="OrthoDB" id="3244603at2759"/>
<keyword evidence="4" id="KW-0274">FAD</keyword>
<dbReference type="InterPro" id="IPR023753">
    <property type="entry name" value="FAD/NAD-binding_dom"/>
</dbReference>
<evidence type="ECO:0000256" key="4">
    <source>
        <dbReference type="ARBA" id="ARBA00022827"/>
    </source>
</evidence>
<keyword evidence="11" id="KW-1185">Reference proteome</keyword>
<dbReference type="GO" id="GO:0050136">
    <property type="term" value="F:NADH dehydrogenase (quinone) (non-electrogenic) activity"/>
    <property type="evidence" value="ECO:0007669"/>
    <property type="project" value="UniProtKB-EC"/>
</dbReference>
<dbReference type="GO" id="GO:0005739">
    <property type="term" value="C:mitochondrion"/>
    <property type="evidence" value="ECO:0007669"/>
    <property type="project" value="TreeGrafter"/>
</dbReference>
<accession>A0A4P9Y4V9</accession>
<comment type="similarity">
    <text evidence="1">Belongs to the NADH dehydrogenase family.</text>
</comment>
<dbReference type="PRINTS" id="PR00368">
    <property type="entry name" value="FADPNR"/>
</dbReference>
<dbReference type="PANTHER" id="PTHR43706">
    <property type="entry name" value="NADH DEHYDROGENASE"/>
    <property type="match status" value="1"/>
</dbReference>
<dbReference type="PANTHER" id="PTHR43706:SF47">
    <property type="entry name" value="EXTERNAL NADH-UBIQUINONE OXIDOREDUCTASE 1, MITOCHONDRIAL-RELATED"/>
    <property type="match status" value="1"/>
</dbReference>
<name>A0A4P9Y4V9_9FUNG</name>